<dbReference type="EMBL" id="CAJVPZ010013230">
    <property type="protein sequence ID" value="CAG8647084.1"/>
    <property type="molecule type" value="Genomic_DNA"/>
</dbReference>
<sequence>KEEKEALAMINRIDSKGREIKIQYHDFDLSEDDKRQIRIKLQEFIPMYKKVDEILPYIWHYTRSCQGTYRLLSMKYMVEDQLNALPSGKYLVKPDLS</sequence>
<dbReference type="AlphaFoldDB" id="A0A9N9H3Z6"/>
<dbReference type="Pfam" id="PF05397">
    <property type="entry name" value="Med15_fungi"/>
    <property type="match status" value="1"/>
</dbReference>
<proteinExistence type="predicted"/>
<dbReference type="GO" id="GO:0016592">
    <property type="term" value="C:mediator complex"/>
    <property type="evidence" value="ECO:0007669"/>
    <property type="project" value="InterPro"/>
</dbReference>
<protein>
    <submittedName>
        <fullName evidence="1">1808_t:CDS:1</fullName>
    </submittedName>
</protein>
<keyword evidence="2" id="KW-1185">Reference proteome</keyword>
<name>A0A9N9H3Z6_9GLOM</name>
<accession>A0A9N9H3Z6</accession>
<organism evidence="1 2">
    <name type="scientific">Racocetra fulgida</name>
    <dbReference type="NCBI Taxonomy" id="60492"/>
    <lineage>
        <taxon>Eukaryota</taxon>
        <taxon>Fungi</taxon>
        <taxon>Fungi incertae sedis</taxon>
        <taxon>Mucoromycota</taxon>
        <taxon>Glomeromycotina</taxon>
        <taxon>Glomeromycetes</taxon>
        <taxon>Diversisporales</taxon>
        <taxon>Gigasporaceae</taxon>
        <taxon>Racocetra</taxon>
    </lineage>
</organism>
<dbReference type="InterPro" id="IPR008626">
    <property type="entry name" value="Mediator_Med15_fun"/>
</dbReference>
<reference evidence="1" key="1">
    <citation type="submission" date="2021-06" db="EMBL/GenBank/DDBJ databases">
        <authorList>
            <person name="Kallberg Y."/>
            <person name="Tangrot J."/>
            <person name="Rosling A."/>
        </authorList>
    </citation>
    <scope>NUCLEOTIDE SEQUENCE</scope>
    <source>
        <strain evidence="1">IN212</strain>
    </source>
</reference>
<dbReference type="GO" id="GO:0006357">
    <property type="term" value="P:regulation of transcription by RNA polymerase II"/>
    <property type="evidence" value="ECO:0007669"/>
    <property type="project" value="InterPro"/>
</dbReference>
<dbReference type="OrthoDB" id="1938591at2759"/>
<evidence type="ECO:0000313" key="2">
    <source>
        <dbReference type="Proteomes" id="UP000789396"/>
    </source>
</evidence>
<evidence type="ECO:0000313" key="1">
    <source>
        <dbReference type="EMBL" id="CAG8647084.1"/>
    </source>
</evidence>
<dbReference type="GO" id="GO:0003712">
    <property type="term" value="F:transcription coregulator activity"/>
    <property type="evidence" value="ECO:0007669"/>
    <property type="project" value="InterPro"/>
</dbReference>
<dbReference type="Proteomes" id="UP000789396">
    <property type="component" value="Unassembled WGS sequence"/>
</dbReference>
<gene>
    <name evidence="1" type="ORF">RFULGI_LOCUS8292</name>
</gene>
<comment type="caution">
    <text evidence="1">The sequence shown here is derived from an EMBL/GenBank/DDBJ whole genome shotgun (WGS) entry which is preliminary data.</text>
</comment>
<feature type="non-terminal residue" evidence="1">
    <location>
        <position position="97"/>
    </location>
</feature>